<dbReference type="CDD" id="cd09272">
    <property type="entry name" value="RNase_HI_RT_Ty1"/>
    <property type="match status" value="1"/>
</dbReference>
<dbReference type="SUPFAM" id="SSF56672">
    <property type="entry name" value="DNA/RNA polymerases"/>
    <property type="match status" value="1"/>
</dbReference>
<dbReference type="InterPro" id="IPR036397">
    <property type="entry name" value="RNaseH_sf"/>
</dbReference>
<accession>A0ABQ5DKG0</accession>
<reference evidence="3" key="1">
    <citation type="journal article" date="2022" name="Int. J. Mol. Sci.">
        <title>Draft Genome of Tanacetum Coccineum: Genomic Comparison of Closely Related Tanacetum-Family Plants.</title>
        <authorList>
            <person name="Yamashiro T."/>
            <person name="Shiraishi A."/>
            <person name="Nakayama K."/>
            <person name="Satake H."/>
        </authorList>
    </citation>
    <scope>NUCLEOTIDE SEQUENCE</scope>
</reference>
<dbReference type="InterPro" id="IPR012337">
    <property type="entry name" value="RNaseH-like_sf"/>
</dbReference>
<keyword evidence="4" id="KW-1185">Reference proteome</keyword>
<dbReference type="PANTHER" id="PTHR42648:SF18">
    <property type="entry name" value="RETROTRANSPOSON, UNCLASSIFIED-LIKE PROTEIN"/>
    <property type="match status" value="1"/>
</dbReference>
<comment type="caution">
    <text evidence="3">The sequence shown here is derived from an EMBL/GenBank/DDBJ whole genome shotgun (WGS) entry which is preliminary data.</text>
</comment>
<dbReference type="Pfam" id="PF00665">
    <property type="entry name" value="rve"/>
    <property type="match status" value="1"/>
</dbReference>
<feature type="compositionally biased region" description="Basic residues" evidence="1">
    <location>
        <begin position="63"/>
        <end position="73"/>
    </location>
</feature>
<dbReference type="InterPro" id="IPR025724">
    <property type="entry name" value="GAG-pre-integrase_dom"/>
</dbReference>
<dbReference type="Pfam" id="PF13976">
    <property type="entry name" value="gag_pre-integrs"/>
    <property type="match status" value="1"/>
</dbReference>
<feature type="compositionally biased region" description="Polar residues" evidence="1">
    <location>
        <begin position="706"/>
        <end position="719"/>
    </location>
</feature>
<feature type="region of interest" description="Disordered" evidence="1">
    <location>
        <begin position="47"/>
        <end position="87"/>
    </location>
</feature>
<protein>
    <submittedName>
        <fullName evidence="3">Retrovirus-related pol polyprotein from transposon TNT 1-94</fullName>
    </submittedName>
</protein>
<feature type="domain" description="Integrase catalytic" evidence="2">
    <location>
        <begin position="307"/>
        <end position="480"/>
    </location>
</feature>
<feature type="region of interest" description="Disordered" evidence="1">
    <location>
        <begin position="669"/>
        <end position="741"/>
    </location>
</feature>
<dbReference type="Proteomes" id="UP001151760">
    <property type="component" value="Unassembled WGS sequence"/>
</dbReference>
<evidence type="ECO:0000313" key="4">
    <source>
        <dbReference type="Proteomes" id="UP001151760"/>
    </source>
</evidence>
<dbReference type="InterPro" id="IPR057670">
    <property type="entry name" value="SH3_retrovirus"/>
</dbReference>
<name>A0ABQ5DKG0_9ASTR</name>
<feature type="region of interest" description="Disordered" evidence="1">
    <location>
        <begin position="112"/>
        <end position="133"/>
    </location>
</feature>
<feature type="compositionally biased region" description="Low complexity" evidence="1">
    <location>
        <begin position="690"/>
        <end position="705"/>
    </location>
</feature>
<dbReference type="PROSITE" id="PS50994">
    <property type="entry name" value="INTEGRASE"/>
    <property type="match status" value="1"/>
</dbReference>
<evidence type="ECO:0000256" key="1">
    <source>
        <dbReference type="SAM" id="MobiDB-lite"/>
    </source>
</evidence>
<feature type="region of interest" description="Disordered" evidence="1">
    <location>
        <begin position="617"/>
        <end position="637"/>
    </location>
</feature>
<dbReference type="PANTHER" id="PTHR42648">
    <property type="entry name" value="TRANSPOSASE, PUTATIVE-RELATED"/>
    <property type="match status" value="1"/>
</dbReference>
<evidence type="ECO:0000313" key="3">
    <source>
        <dbReference type="EMBL" id="GJT39427.1"/>
    </source>
</evidence>
<reference evidence="3" key="2">
    <citation type="submission" date="2022-01" db="EMBL/GenBank/DDBJ databases">
        <authorList>
            <person name="Yamashiro T."/>
            <person name="Shiraishi A."/>
            <person name="Satake H."/>
            <person name="Nakayama K."/>
        </authorList>
    </citation>
    <scope>NUCLEOTIDE SEQUENCE</scope>
</reference>
<evidence type="ECO:0000259" key="2">
    <source>
        <dbReference type="PROSITE" id="PS50994"/>
    </source>
</evidence>
<dbReference type="InterPro" id="IPR039537">
    <property type="entry name" value="Retrotran_Ty1/copia-like"/>
</dbReference>
<dbReference type="Pfam" id="PF25597">
    <property type="entry name" value="SH3_retrovirus"/>
    <property type="match status" value="1"/>
</dbReference>
<gene>
    <name evidence="3" type="ORF">Tco_0939292</name>
</gene>
<dbReference type="InterPro" id="IPR001584">
    <property type="entry name" value="Integrase_cat-core"/>
</dbReference>
<dbReference type="Gene3D" id="3.30.420.10">
    <property type="entry name" value="Ribonuclease H-like superfamily/Ribonuclease H"/>
    <property type="match status" value="2"/>
</dbReference>
<feature type="compositionally biased region" description="Polar residues" evidence="1">
    <location>
        <begin position="121"/>
        <end position="132"/>
    </location>
</feature>
<proteinExistence type="predicted"/>
<feature type="region of interest" description="Disordered" evidence="1">
    <location>
        <begin position="751"/>
        <end position="770"/>
    </location>
</feature>
<sequence length="1168" mass="131738">MSSECKHVKLDTRNDQSKVICAMCKQCLITANHDVCMLNYVNDMNSRGKKQKAIVSNTENQKKQKSKVIKPKKVGSNERLASPKPSKPRFCLRWSPTGRLFDIKGKIIASSESESQSDCSNGDNACTSNPSEPTIKRFPNSTSFLGRLSKFFLGTVRFGNDHVAAILGFGDLQWGNILITRVYFVEGLGHNLFSVGQFCDSDLEVAFRRNTCFVRNLEGVDLLKGNRSTNLYTINLHEMASASPICLMARATSTKSWLWHQRLSHLNFDTITDLAKNDLVTGLPKFKYHKEHLCSSCEQGKSKRASHPPKPVPNSKQRLHLLHMDLCGPMRIASINGKRYVLVIVDDYSRYTWVHFLRSKDEAPEVIKTFLKRITVLLQSPVIIIRTDNGTEFKNQILKEYFDSVGISHQASSVRTPQQNGVVERRNRTLVEAARTMLIFSRAPLFLWAEAIATACYTQNRSIIHRRFNKTPYELINGRKPDISFLHVFGALCYPKNDREDIGKLGAKGDIGFFIGYSADSCAYRVYNRRTKKIMETMNVTFDSFQASSVRTPQQNGVVERRNRTLVEAARTMLIFSRAPLFLWAEAIATAVYNRRTKKIMETMNVTFDELSAMAFEQSSSKPGPQRMTSGQISSGLDLTYAPSTITTQKPTEGELDLLFEAMYDDYIGGQPSSAPRTAPDAQAPQALHTPTATTTTADTAPTPTNSSSQATNCPNSSQDVDELETQQHGQHQPATTADNVPNALFDENTFVNPFATPSTSDAEPSSSQYVDPSNILRFYNQPYPHDFQWTKDHPSEQVSTVEPKNVKEAMTDPAWIESMQEELLQFKRLDVWVLVPLPITKTLTLKRGLPVDATKYRSMIGALMYLTSSRPDIVHATCLCARYQAKPTEKHLKEVKRIFRYLRGTVNTGLWYTKDSGFELTGFSDADYAGCKDTFKSTSGGAQFLGEKLVSWSSKKQDCTALSTAEAEYVSLSVCCAQVLWMRTQLTDYGFHFNKKNAASSIYCDSKSAIAISCNPVQHSRTKHITVRYHFIKEHVEKGIIELYFVKTDYQLADLFTKALPVDRFNYLVRRLELNILWTPLVDDDVGEEEAIRNNTKVVNNINEEYESIEVDEVVNIKESKNHPSDQVIGNLNQRILRSQAQNHSNFFCFISTIEPKNVNEALKDES</sequence>
<dbReference type="EMBL" id="BQNB010015385">
    <property type="protein sequence ID" value="GJT39427.1"/>
    <property type="molecule type" value="Genomic_DNA"/>
</dbReference>
<organism evidence="3 4">
    <name type="scientific">Tanacetum coccineum</name>
    <dbReference type="NCBI Taxonomy" id="301880"/>
    <lineage>
        <taxon>Eukaryota</taxon>
        <taxon>Viridiplantae</taxon>
        <taxon>Streptophyta</taxon>
        <taxon>Embryophyta</taxon>
        <taxon>Tracheophyta</taxon>
        <taxon>Spermatophyta</taxon>
        <taxon>Magnoliopsida</taxon>
        <taxon>eudicotyledons</taxon>
        <taxon>Gunneridae</taxon>
        <taxon>Pentapetalae</taxon>
        <taxon>asterids</taxon>
        <taxon>campanulids</taxon>
        <taxon>Asterales</taxon>
        <taxon>Asteraceae</taxon>
        <taxon>Asteroideae</taxon>
        <taxon>Anthemideae</taxon>
        <taxon>Anthemidinae</taxon>
        <taxon>Tanacetum</taxon>
    </lineage>
</organism>
<dbReference type="InterPro" id="IPR043502">
    <property type="entry name" value="DNA/RNA_pol_sf"/>
</dbReference>
<dbReference type="SUPFAM" id="SSF53098">
    <property type="entry name" value="Ribonuclease H-like"/>
    <property type="match status" value="2"/>
</dbReference>
<feature type="compositionally biased region" description="Polar residues" evidence="1">
    <location>
        <begin position="727"/>
        <end position="740"/>
    </location>
</feature>